<dbReference type="GO" id="GO:0017171">
    <property type="term" value="F:serine hydrolase activity"/>
    <property type="evidence" value="ECO:0007669"/>
    <property type="project" value="TreeGrafter"/>
</dbReference>
<sequence>MSNRAAALAGTLPDHRSRSSLNSSNMGGTVPKVSSCRPLHEGYKVIVQYVAPGIDHRHLVYEGEPPPKPYIANLDSPCPSCSSVTTNNSYLRTNTSDYSSSIISGRSSVLGTRESIGSTRSSRTLQNDPSTVSSTPNATAESLTHSTVLKPNGSNISINAANDIASAETSPRHDVKKGHKLSASLQGGLNSTPTSPSLRRSSDDKCSERRYSSLPRPIPAHSRIGTNQSNDSGSHSDSEIHDDPLLKADTGMNGGLRNKLFNVFLGGHSRRSSTEGSRSSLSSASSDQSHDNEPDITQIVQESEEYLKDEVFNQIQQLTKDIEEVGSKDILVSPKTEVPKDNKLPEKETYDNVIVDESQNSCSKEHSSSGLKLPTVNVDTTMLHNEVDNPQPDALPSNNDSGLSQDASTQDEGDKTPINELVFPEIDDTPKPEESSSLHRDISETELYNKVSEDQPKPKKKKKIKFKQKPVVLLFGWLNAPDRALIKYCNLYHERGHDVIIIKGAINQFLLPSVARTTARHLLTYVAKRLSKNQPLMVHAFSIGAYLFTVCMIELKENTKRYGRLLRHRFVGQVFDSIVIGGTERMVRAGSIAASDSYLGRLLVRLIFRSYLSLTSKYTLEFFDQAVEVFKSNYLNQPTLIFYSLDDPMSCPQAIQELIDLWKKNGFEVQAKYWPSSPHAAHLQAYPEQYKIILEAFMISKLEV</sequence>
<organism evidence="2 3">
    <name type="scientific">Owenia fusiformis</name>
    <name type="common">Polychaete worm</name>
    <dbReference type="NCBI Taxonomy" id="6347"/>
    <lineage>
        <taxon>Eukaryota</taxon>
        <taxon>Metazoa</taxon>
        <taxon>Spiralia</taxon>
        <taxon>Lophotrochozoa</taxon>
        <taxon>Annelida</taxon>
        <taxon>Polychaeta</taxon>
        <taxon>Sedentaria</taxon>
        <taxon>Canalipalpata</taxon>
        <taxon>Sabellida</taxon>
        <taxon>Oweniida</taxon>
        <taxon>Oweniidae</taxon>
        <taxon>Owenia</taxon>
    </lineage>
</organism>
<evidence type="ECO:0000256" key="1">
    <source>
        <dbReference type="SAM" id="MobiDB-lite"/>
    </source>
</evidence>
<protein>
    <submittedName>
        <fullName evidence="2">Uncharacterized protein</fullName>
    </submittedName>
</protein>
<dbReference type="OrthoDB" id="77878at2759"/>
<feature type="compositionally biased region" description="Basic and acidic residues" evidence="1">
    <location>
        <begin position="234"/>
        <end position="246"/>
    </location>
</feature>
<dbReference type="InterPro" id="IPR029058">
    <property type="entry name" value="AB_hydrolase_fold"/>
</dbReference>
<reference evidence="2" key="1">
    <citation type="submission" date="2022-03" db="EMBL/GenBank/DDBJ databases">
        <authorList>
            <person name="Martin C."/>
        </authorList>
    </citation>
    <scope>NUCLEOTIDE SEQUENCE</scope>
</reference>
<feature type="region of interest" description="Disordered" evidence="1">
    <location>
        <begin position="1"/>
        <end position="33"/>
    </location>
</feature>
<dbReference type="PANTHER" id="PTHR20908">
    <property type="entry name" value="LD15586P"/>
    <property type="match status" value="1"/>
</dbReference>
<comment type="caution">
    <text evidence="2">The sequence shown here is derived from an EMBL/GenBank/DDBJ whole genome shotgun (WGS) entry which is preliminary data.</text>
</comment>
<dbReference type="AlphaFoldDB" id="A0A8J1TWS1"/>
<dbReference type="PANTHER" id="PTHR20908:SF4">
    <property type="entry name" value="SI:DKEY-5I3.5"/>
    <property type="match status" value="1"/>
</dbReference>
<dbReference type="Proteomes" id="UP000749559">
    <property type="component" value="Unassembled WGS sequence"/>
</dbReference>
<dbReference type="InterPro" id="IPR008547">
    <property type="entry name" value="DUF829_TMEM53"/>
</dbReference>
<evidence type="ECO:0000313" key="2">
    <source>
        <dbReference type="EMBL" id="CAH1790203.1"/>
    </source>
</evidence>
<accession>A0A8J1TWS1</accession>
<feature type="region of interest" description="Disordered" evidence="1">
    <location>
        <begin position="110"/>
        <end position="155"/>
    </location>
</feature>
<feature type="compositionally biased region" description="Basic and acidic residues" evidence="1">
    <location>
        <begin position="200"/>
        <end position="211"/>
    </location>
</feature>
<gene>
    <name evidence="2" type="ORF">OFUS_LOCUS15444</name>
</gene>
<proteinExistence type="predicted"/>
<feature type="compositionally biased region" description="Polar residues" evidence="1">
    <location>
        <begin position="224"/>
        <end position="233"/>
    </location>
</feature>
<feature type="region of interest" description="Disordered" evidence="1">
    <location>
        <begin position="269"/>
        <end position="293"/>
    </location>
</feature>
<feature type="region of interest" description="Disordered" evidence="1">
    <location>
        <begin position="167"/>
        <end position="252"/>
    </location>
</feature>
<dbReference type="SUPFAM" id="SSF53474">
    <property type="entry name" value="alpha/beta-Hydrolases"/>
    <property type="match status" value="1"/>
</dbReference>
<feature type="compositionally biased region" description="Low complexity" evidence="1">
    <location>
        <begin position="274"/>
        <end position="287"/>
    </location>
</feature>
<keyword evidence="3" id="KW-1185">Reference proteome</keyword>
<dbReference type="EMBL" id="CAIIXF020000007">
    <property type="protein sequence ID" value="CAH1790203.1"/>
    <property type="molecule type" value="Genomic_DNA"/>
</dbReference>
<name>A0A8J1TWS1_OWEFU</name>
<dbReference type="Gene3D" id="3.40.50.1820">
    <property type="entry name" value="alpha/beta hydrolase"/>
    <property type="match status" value="1"/>
</dbReference>
<feature type="compositionally biased region" description="Polar residues" evidence="1">
    <location>
        <begin position="396"/>
        <end position="410"/>
    </location>
</feature>
<feature type="compositionally biased region" description="Basic and acidic residues" evidence="1">
    <location>
        <begin position="428"/>
        <end position="443"/>
    </location>
</feature>
<feature type="compositionally biased region" description="Polar residues" evidence="1">
    <location>
        <begin position="115"/>
        <end position="153"/>
    </location>
</feature>
<feature type="region of interest" description="Disordered" evidence="1">
    <location>
        <begin position="384"/>
        <end position="462"/>
    </location>
</feature>
<dbReference type="Pfam" id="PF05705">
    <property type="entry name" value="DUF829"/>
    <property type="match status" value="1"/>
</dbReference>
<evidence type="ECO:0000313" key="3">
    <source>
        <dbReference type="Proteomes" id="UP000749559"/>
    </source>
</evidence>